<dbReference type="RefSeq" id="WP_157424243.1">
    <property type="nucleotide sequence ID" value="NZ_BAAANI010000001.1"/>
</dbReference>
<dbReference type="PANTHER" id="PTHR42103:SF2">
    <property type="entry name" value="AB HYDROLASE-1 DOMAIN-CONTAINING PROTEIN"/>
    <property type="match status" value="1"/>
</dbReference>
<evidence type="ECO:0000313" key="3">
    <source>
        <dbReference type="Proteomes" id="UP001589667"/>
    </source>
</evidence>
<accession>A0ABV5SS35</accession>
<feature type="region of interest" description="Disordered" evidence="1">
    <location>
        <begin position="232"/>
        <end position="254"/>
    </location>
</feature>
<dbReference type="InterPro" id="IPR029058">
    <property type="entry name" value="AB_hydrolase_fold"/>
</dbReference>
<dbReference type="EMBL" id="JBHMBL010000001">
    <property type="protein sequence ID" value="MFB9642301.1"/>
    <property type="molecule type" value="Genomic_DNA"/>
</dbReference>
<reference evidence="2 3" key="1">
    <citation type="submission" date="2024-09" db="EMBL/GenBank/DDBJ databases">
        <authorList>
            <person name="Sun Q."/>
            <person name="Mori K."/>
        </authorList>
    </citation>
    <scope>NUCLEOTIDE SEQUENCE [LARGE SCALE GENOMIC DNA]</scope>
    <source>
        <strain evidence="2 3">JCM 14321</strain>
    </source>
</reference>
<name>A0ABV5SS35_9MICO</name>
<organism evidence="2 3">
    <name type="scientific">Agromyces lapidis</name>
    <dbReference type="NCBI Taxonomy" id="279574"/>
    <lineage>
        <taxon>Bacteria</taxon>
        <taxon>Bacillati</taxon>
        <taxon>Actinomycetota</taxon>
        <taxon>Actinomycetes</taxon>
        <taxon>Micrococcales</taxon>
        <taxon>Microbacteriaceae</taxon>
        <taxon>Agromyces</taxon>
    </lineage>
</organism>
<proteinExistence type="predicted"/>
<evidence type="ECO:0000256" key="1">
    <source>
        <dbReference type="SAM" id="MobiDB-lite"/>
    </source>
</evidence>
<dbReference type="SUPFAM" id="SSF53474">
    <property type="entry name" value="alpha/beta-Hydrolases"/>
    <property type="match status" value="1"/>
</dbReference>
<keyword evidence="3" id="KW-1185">Reference proteome</keyword>
<sequence>MEIRAGVELPARREEIELRTSDGLRLVGELALPAEREPVATLVTLHPLPTAGGFMDSHILRKAAARLPALADLAVLRFNTRGTASPRGTSEGAFGEGLAERADVAAAMAFVAERELPHPWLVGWSFGTELALKYGLDHGIDGAILLSPPLHRTSEGELARWRDAAPALVALIPEHDDYLKPAEAAERFAGLPRLRRIDVAGGRHLWVGESQTRRVLDEIVSVVNPAAAPLPTRWPAVDGGDAGESRVSDEASGS</sequence>
<feature type="compositionally biased region" description="Basic and acidic residues" evidence="1">
    <location>
        <begin position="243"/>
        <end position="254"/>
    </location>
</feature>
<comment type="caution">
    <text evidence="2">The sequence shown here is derived from an EMBL/GenBank/DDBJ whole genome shotgun (WGS) entry which is preliminary data.</text>
</comment>
<protein>
    <submittedName>
        <fullName evidence="2">Alpha/beta hydrolase</fullName>
    </submittedName>
</protein>
<dbReference type="PANTHER" id="PTHR42103">
    <property type="entry name" value="ALPHA/BETA-HYDROLASES SUPERFAMILY PROTEIN"/>
    <property type="match status" value="1"/>
</dbReference>
<dbReference type="Gene3D" id="3.40.50.1820">
    <property type="entry name" value="alpha/beta hydrolase"/>
    <property type="match status" value="1"/>
</dbReference>
<dbReference type="GO" id="GO:0016787">
    <property type="term" value="F:hydrolase activity"/>
    <property type="evidence" value="ECO:0007669"/>
    <property type="project" value="UniProtKB-KW"/>
</dbReference>
<keyword evidence="2" id="KW-0378">Hydrolase</keyword>
<gene>
    <name evidence="2" type="ORF">ACFFQV_08365</name>
</gene>
<dbReference type="Proteomes" id="UP001589667">
    <property type="component" value="Unassembled WGS sequence"/>
</dbReference>
<evidence type="ECO:0000313" key="2">
    <source>
        <dbReference type="EMBL" id="MFB9642301.1"/>
    </source>
</evidence>